<dbReference type="SMART" id="SM00091">
    <property type="entry name" value="PAS"/>
    <property type="match status" value="1"/>
</dbReference>
<dbReference type="GO" id="GO:0005524">
    <property type="term" value="F:ATP binding"/>
    <property type="evidence" value="ECO:0007669"/>
    <property type="project" value="UniProtKB-KW"/>
</dbReference>
<evidence type="ECO:0000256" key="4">
    <source>
        <dbReference type="SAM" id="MobiDB-lite"/>
    </source>
</evidence>
<dbReference type="SUPFAM" id="SSF52540">
    <property type="entry name" value="P-loop containing nucleoside triphosphate hydrolases"/>
    <property type="match status" value="2"/>
</dbReference>
<dbReference type="InterPro" id="IPR027417">
    <property type="entry name" value="P-loop_NTPase"/>
</dbReference>
<dbReference type="InterPro" id="IPR003593">
    <property type="entry name" value="AAA+_ATPase"/>
</dbReference>
<dbReference type="PANTHER" id="PTHR19211">
    <property type="entry name" value="ATP-BINDING TRANSPORT PROTEIN-RELATED"/>
    <property type="match status" value="1"/>
</dbReference>
<dbReference type="Pfam" id="PF00005">
    <property type="entry name" value="ABC_tran"/>
    <property type="match status" value="2"/>
</dbReference>
<dbReference type="InterPro" id="IPR050611">
    <property type="entry name" value="ABCF"/>
</dbReference>
<gene>
    <name evidence="6" type="primary">msr(A)</name>
</gene>
<feature type="region of interest" description="Disordered" evidence="4">
    <location>
        <begin position="210"/>
        <end position="256"/>
    </location>
</feature>
<dbReference type="AlphaFoldDB" id="A0A0U2CJZ4"/>
<dbReference type="PROSITE" id="PS00211">
    <property type="entry name" value="ABC_TRANSPORTER_1"/>
    <property type="match status" value="2"/>
</dbReference>
<dbReference type="PROSITE" id="PS50893">
    <property type="entry name" value="ABC_TRANSPORTER_2"/>
    <property type="match status" value="2"/>
</dbReference>
<dbReference type="GO" id="GO:0016887">
    <property type="term" value="F:ATP hydrolysis activity"/>
    <property type="evidence" value="ECO:0007669"/>
    <property type="project" value="InterPro"/>
</dbReference>
<evidence type="ECO:0000256" key="2">
    <source>
        <dbReference type="ARBA" id="ARBA00022741"/>
    </source>
</evidence>
<evidence type="ECO:0000313" key="6">
    <source>
        <dbReference type="EMBL" id="AKJ75160.1"/>
    </source>
</evidence>
<feature type="domain" description="ABC transporter" evidence="5">
    <location>
        <begin position="6"/>
        <end position="199"/>
    </location>
</feature>
<dbReference type="InterPro" id="IPR017871">
    <property type="entry name" value="ABC_transporter-like_CS"/>
</dbReference>
<evidence type="ECO:0000256" key="1">
    <source>
        <dbReference type="ARBA" id="ARBA00022737"/>
    </source>
</evidence>
<geneLocation type="plasmid" evidence="6">
    <name>pSP01</name>
</geneLocation>
<dbReference type="EMBL" id="KR230047">
    <property type="protein sequence ID" value="AKJ75160.1"/>
    <property type="molecule type" value="Genomic_DNA"/>
</dbReference>
<dbReference type="RefSeq" id="WP_111144136.1">
    <property type="nucleotide sequence ID" value="NZ_KR230047.1"/>
</dbReference>
<organism evidence="6">
    <name type="scientific">Staphylococcus epidermidis</name>
    <dbReference type="NCBI Taxonomy" id="1282"/>
    <lineage>
        <taxon>Bacteria</taxon>
        <taxon>Bacillati</taxon>
        <taxon>Bacillota</taxon>
        <taxon>Bacilli</taxon>
        <taxon>Bacillales</taxon>
        <taxon>Staphylococcaceae</taxon>
        <taxon>Staphylococcus</taxon>
    </lineage>
</organism>
<accession>A0A0U2CJZ4</accession>
<dbReference type="PANTHER" id="PTHR19211:SF100">
    <property type="entry name" value="RIBOSOME PROTECTION PROTEIN VMLR"/>
    <property type="match status" value="1"/>
</dbReference>
<proteinExistence type="predicted"/>
<keyword evidence="2" id="KW-0547">Nucleotide-binding</keyword>
<reference evidence="6" key="1">
    <citation type="submission" date="2015-04" db="EMBL/GenBank/DDBJ databases">
        <title>Genetic characterization of multidrug resistance plasmids carrying cfr gene from Staphylococcus epidermidis clinical strains isolated in Italy.</title>
        <authorList>
            <person name="Brenciani A."/>
            <person name="Morroni G."/>
            <person name="Giovanetti E."/>
            <person name="Varaldo P.E."/>
        </authorList>
    </citation>
    <scope>NUCLEOTIDE SEQUENCE</scope>
    <source>
        <strain evidence="6">SP1</strain>
        <plasmid evidence="6">pSP01</plasmid>
    </source>
</reference>
<dbReference type="NCBIfam" id="NF000256">
    <property type="entry name" value="MsrSA"/>
    <property type="match status" value="1"/>
</dbReference>
<evidence type="ECO:0000256" key="3">
    <source>
        <dbReference type="ARBA" id="ARBA00022840"/>
    </source>
</evidence>
<feature type="domain" description="ABC transporter" evidence="5">
    <location>
        <begin position="299"/>
        <end position="487"/>
    </location>
</feature>
<dbReference type="Gene3D" id="3.40.50.300">
    <property type="entry name" value="P-loop containing nucleotide triphosphate hydrolases"/>
    <property type="match status" value="3"/>
</dbReference>
<feature type="compositionally biased region" description="Low complexity" evidence="4">
    <location>
        <begin position="222"/>
        <end position="233"/>
    </location>
</feature>
<dbReference type="CDD" id="cd03221">
    <property type="entry name" value="ABCF_EF-3"/>
    <property type="match status" value="2"/>
</dbReference>
<keyword evidence="6" id="KW-0614">Plasmid</keyword>
<protein>
    <submittedName>
        <fullName evidence="6">ABC transporter permease protein</fullName>
    </submittedName>
</protein>
<evidence type="ECO:0000259" key="5">
    <source>
        <dbReference type="PROSITE" id="PS50893"/>
    </source>
</evidence>
<sequence>MEQYTIKFNQINHKLTDLRSLNIDHLYAYQFEKIALIGGNGTGKTTLLNMIAQKTKPESGTVETNGEIQYFEQLNMDVENDFNTLDGSLMSELHIPMHTTDSMSGGEKAKYKLANVISNYSPILLLDEPTNHLDKIGKDYLNNILKYYYGTLIIVSHDRALIDQIADTIWDIQEDGKIRVFKGNYTQYQNQYEQEQLEQQRKYEQYISEKQRLSQASKAKRNQAQQMAQASSKQKNKSIAPDRLSASKQKGTVEKAAQKQAKHIEKRMEHLEEVEKPQSYHEFNFPQNKIYDIHNNYPIIAQNLTLVKGSQKLLTQVRFQIPYGKNIALVGANGVGKTTLLEAIYHQIEGIDCSPKVQMAYYRQLAYEDMRDVSLLQYLMDETDSSESFSRAILNNLGLNEALERSCNVLSGGERTKLSLAVLFSTKANMLILDEPTNFLDIKTLEALEMFMNKYPGIILFTSHDTRFVKHVSDKKWELTGQSIHDIT</sequence>
<dbReference type="InterPro" id="IPR000014">
    <property type="entry name" value="PAS"/>
</dbReference>
<dbReference type="SMR" id="A0A0U2CJZ4"/>
<dbReference type="NCBIfam" id="NF000168">
    <property type="entry name" value="ABCF_Msr_all"/>
    <property type="match status" value="1"/>
</dbReference>
<dbReference type="NCBIfam" id="NF000355">
    <property type="entry name" value="ribo_prot_ABC_F"/>
    <property type="match status" value="1"/>
</dbReference>
<dbReference type="InterPro" id="IPR003439">
    <property type="entry name" value="ABC_transporter-like_ATP-bd"/>
</dbReference>
<name>A0A0U2CJZ4_STAEP</name>
<keyword evidence="1" id="KW-0677">Repeat</keyword>
<keyword evidence="3" id="KW-0067">ATP-binding</keyword>
<dbReference type="SMART" id="SM00382">
    <property type="entry name" value="AAA"/>
    <property type="match status" value="2"/>
</dbReference>